<organism evidence="5 6">
    <name type="scientific">Hydrogenispora ethanolica</name>
    <dbReference type="NCBI Taxonomy" id="1082276"/>
    <lineage>
        <taxon>Bacteria</taxon>
        <taxon>Bacillati</taxon>
        <taxon>Bacillota</taxon>
        <taxon>Hydrogenispora</taxon>
    </lineage>
</organism>
<dbReference type="InterPro" id="IPR000843">
    <property type="entry name" value="HTH_LacI"/>
</dbReference>
<comment type="caution">
    <text evidence="5">The sequence shown here is derived from an EMBL/GenBank/DDBJ whole genome shotgun (WGS) entry which is preliminary data.</text>
</comment>
<dbReference type="OrthoDB" id="9775106at2"/>
<dbReference type="Gene3D" id="3.40.50.2300">
    <property type="match status" value="2"/>
</dbReference>
<reference evidence="5 6" key="1">
    <citation type="submission" date="2019-03" db="EMBL/GenBank/DDBJ databases">
        <title>Genomic Encyclopedia of Type Strains, Phase IV (KMG-IV): sequencing the most valuable type-strain genomes for metagenomic binning, comparative biology and taxonomic classification.</title>
        <authorList>
            <person name="Goeker M."/>
        </authorList>
    </citation>
    <scope>NUCLEOTIDE SEQUENCE [LARGE SCALE GENOMIC DNA]</scope>
    <source>
        <strain evidence="5 6">LX-B</strain>
    </source>
</reference>
<dbReference type="PROSITE" id="PS50932">
    <property type="entry name" value="HTH_LACI_2"/>
    <property type="match status" value="1"/>
</dbReference>
<accession>A0A4V2QD79</accession>
<keyword evidence="6" id="KW-1185">Reference proteome</keyword>
<dbReference type="Proteomes" id="UP000295008">
    <property type="component" value="Unassembled WGS sequence"/>
</dbReference>
<dbReference type="GO" id="GO:0000976">
    <property type="term" value="F:transcription cis-regulatory region binding"/>
    <property type="evidence" value="ECO:0007669"/>
    <property type="project" value="TreeGrafter"/>
</dbReference>
<proteinExistence type="predicted"/>
<dbReference type="GO" id="GO:0003700">
    <property type="term" value="F:DNA-binding transcription factor activity"/>
    <property type="evidence" value="ECO:0007669"/>
    <property type="project" value="TreeGrafter"/>
</dbReference>
<dbReference type="AlphaFoldDB" id="A0A4V2QD79"/>
<evidence type="ECO:0000259" key="4">
    <source>
        <dbReference type="PROSITE" id="PS50932"/>
    </source>
</evidence>
<gene>
    <name evidence="5" type="ORF">EDC14_1022103</name>
</gene>
<dbReference type="PANTHER" id="PTHR30146">
    <property type="entry name" value="LACI-RELATED TRANSCRIPTIONAL REPRESSOR"/>
    <property type="match status" value="1"/>
</dbReference>
<dbReference type="SUPFAM" id="SSF47413">
    <property type="entry name" value="lambda repressor-like DNA-binding domains"/>
    <property type="match status" value="1"/>
</dbReference>
<dbReference type="InterPro" id="IPR010982">
    <property type="entry name" value="Lambda_DNA-bd_dom_sf"/>
</dbReference>
<keyword evidence="3" id="KW-0804">Transcription</keyword>
<dbReference type="Pfam" id="PF13377">
    <property type="entry name" value="Peripla_BP_3"/>
    <property type="match status" value="1"/>
</dbReference>
<dbReference type="InterPro" id="IPR046335">
    <property type="entry name" value="LacI/GalR-like_sensor"/>
</dbReference>
<name>A0A4V2QD79_HYDET</name>
<dbReference type="InterPro" id="IPR028082">
    <property type="entry name" value="Peripla_BP_I"/>
</dbReference>
<keyword evidence="1" id="KW-0805">Transcription regulation</keyword>
<evidence type="ECO:0000256" key="1">
    <source>
        <dbReference type="ARBA" id="ARBA00023015"/>
    </source>
</evidence>
<feature type="domain" description="HTH lacI-type" evidence="4">
    <location>
        <begin position="2"/>
        <end position="56"/>
    </location>
</feature>
<evidence type="ECO:0000256" key="3">
    <source>
        <dbReference type="ARBA" id="ARBA00023163"/>
    </source>
</evidence>
<dbReference type="RefSeq" id="WP_132015509.1">
    <property type="nucleotide sequence ID" value="NZ_SLUN01000022.1"/>
</dbReference>
<dbReference type="Gene3D" id="1.10.260.40">
    <property type="entry name" value="lambda repressor-like DNA-binding domains"/>
    <property type="match status" value="1"/>
</dbReference>
<dbReference type="EMBL" id="SLUN01000022">
    <property type="protein sequence ID" value="TCL63047.1"/>
    <property type="molecule type" value="Genomic_DNA"/>
</dbReference>
<dbReference type="Pfam" id="PF00356">
    <property type="entry name" value="LacI"/>
    <property type="match status" value="1"/>
</dbReference>
<protein>
    <submittedName>
        <fullName evidence="5">LacI family transcriptional regulator</fullName>
    </submittedName>
</protein>
<evidence type="ECO:0000313" key="6">
    <source>
        <dbReference type="Proteomes" id="UP000295008"/>
    </source>
</evidence>
<sequence>MVTQQDVAKKAGVSFITVSRVINNNGYVKEETRQRVLDTIKKLNYYPNHIGRALHTKSVNTIGVIIPAPAHVTVHGTDYYNLLMAGIEQSTATNGFDLLLSTYRFEDPQTDYLRLYYQRKVDGLILITPNLKNPQIGDIAQQHIPCVIIGDRPENMAISYVDTDNFRGMQHLTEHLIGNGHRRIAFVKGPGNARNAGDRFDGFLQAMRQNNLPLENDWIFEGDFAPESGRQAMRKILALRDASLKLPLPSALVCANDLTALGALSEAKNADIKIPEQMALVGFDGIGATALTDPPLTTVSQPLFDIGFTASEMLLNTLKDPLRPQENKIFPVELIRRKSS</sequence>
<evidence type="ECO:0000313" key="5">
    <source>
        <dbReference type="EMBL" id="TCL63047.1"/>
    </source>
</evidence>
<dbReference type="CDD" id="cd01392">
    <property type="entry name" value="HTH_LacI"/>
    <property type="match status" value="1"/>
</dbReference>
<dbReference type="SUPFAM" id="SSF53822">
    <property type="entry name" value="Periplasmic binding protein-like I"/>
    <property type="match status" value="1"/>
</dbReference>
<dbReference type="PANTHER" id="PTHR30146:SF109">
    <property type="entry name" value="HTH-TYPE TRANSCRIPTIONAL REGULATOR GALS"/>
    <property type="match status" value="1"/>
</dbReference>
<dbReference type="CDD" id="cd06267">
    <property type="entry name" value="PBP1_LacI_sugar_binding-like"/>
    <property type="match status" value="1"/>
</dbReference>
<evidence type="ECO:0000256" key="2">
    <source>
        <dbReference type="ARBA" id="ARBA00023125"/>
    </source>
</evidence>
<dbReference type="SMART" id="SM00354">
    <property type="entry name" value="HTH_LACI"/>
    <property type="match status" value="1"/>
</dbReference>
<keyword evidence="2" id="KW-0238">DNA-binding</keyword>